<dbReference type="HOGENOM" id="CLU_2318107_0_0_6"/>
<organism evidence="2 3">
    <name type="scientific">Psychromonas ingrahamii (strain DSM 17664 / CCUG 51855 / 37)</name>
    <dbReference type="NCBI Taxonomy" id="357804"/>
    <lineage>
        <taxon>Bacteria</taxon>
        <taxon>Pseudomonadati</taxon>
        <taxon>Pseudomonadota</taxon>
        <taxon>Gammaproteobacteria</taxon>
        <taxon>Alteromonadales</taxon>
        <taxon>Psychromonadaceae</taxon>
        <taxon>Psychromonas</taxon>
    </lineage>
</organism>
<keyword evidence="3" id="KW-1185">Reference proteome</keyword>
<dbReference type="KEGG" id="pin:Ping_3057"/>
<dbReference type="STRING" id="357804.Ping_3057"/>
<gene>
    <name evidence="2" type="ordered locus">Ping_3057</name>
</gene>
<feature type="transmembrane region" description="Helical" evidence="1">
    <location>
        <begin position="80"/>
        <end position="97"/>
    </location>
</feature>
<keyword evidence="1" id="KW-0472">Membrane</keyword>
<evidence type="ECO:0000256" key="1">
    <source>
        <dbReference type="SAM" id="Phobius"/>
    </source>
</evidence>
<dbReference type="AlphaFoldDB" id="A1SZ42"/>
<proteinExistence type="predicted"/>
<evidence type="ECO:0000313" key="3">
    <source>
        <dbReference type="Proteomes" id="UP000000639"/>
    </source>
</evidence>
<protein>
    <submittedName>
        <fullName evidence="2">Uncharacterized protein</fullName>
    </submittedName>
</protein>
<name>A1SZ42_PSYIN</name>
<feature type="transmembrane region" description="Helical" evidence="1">
    <location>
        <begin position="43"/>
        <end position="64"/>
    </location>
</feature>
<dbReference type="EMBL" id="CP000510">
    <property type="protein sequence ID" value="ABM04757.1"/>
    <property type="molecule type" value="Genomic_DNA"/>
</dbReference>
<keyword evidence="1" id="KW-0812">Transmembrane</keyword>
<keyword evidence="1" id="KW-1133">Transmembrane helix</keyword>
<evidence type="ECO:0000313" key="2">
    <source>
        <dbReference type="EMBL" id="ABM04757.1"/>
    </source>
</evidence>
<dbReference type="Proteomes" id="UP000000639">
    <property type="component" value="Chromosome"/>
</dbReference>
<reference evidence="2 3" key="1">
    <citation type="submission" date="2007-01" db="EMBL/GenBank/DDBJ databases">
        <title>Complete sequence of Psychromonas ingrahamii 37.</title>
        <authorList>
            <consortium name="US DOE Joint Genome Institute"/>
            <person name="Copeland A."/>
            <person name="Lucas S."/>
            <person name="Lapidus A."/>
            <person name="Barry K."/>
            <person name="Detter J.C."/>
            <person name="Glavina del Rio T."/>
            <person name="Hammon N."/>
            <person name="Israni S."/>
            <person name="Dalin E."/>
            <person name="Tice H."/>
            <person name="Pitluck S."/>
            <person name="Thompson L.S."/>
            <person name="Brettin T."/>
            <person name="Bruce D."/>
            <person name="Han C."/>
            <person name="Tapia R."/>
            <person name="Schmutz J."/>
            <person name="Larimer F."/>
            <person name="Land M."/>
            <person name="Hauser L."/>
            <person name="Kyrpides N."/>
            <person name="Ivanova N."/>
            <person name="Staley J."/>
            <person name="Richardson P."/>
        </authorList>
    </citation>
    <scope>NUCLEOTIDE SEQUENCE [LARGE SCALE GENOMIC DNA]</scope>
    <source>
        <strain evidence="2 3">37</strain>
    </source>
</reference>
<dbReference type="RefSeq" id="WP_011771311.1">
    <property type="nucleotide sequence ID" value="NC_008709.1"/>
</dbReference>
<accession>A1SZ42</accession>
<sequence>MNITPCPFLPDPFTIQNDLAANLNKVIQQCLSAKKASASKKKLFLLPFFDLLLKAICCCDYLPVEKFMVKNAIKPHSKKLAYYVMLFAAVLPVLTLWKE</sequence>